<keyword evidence="2" id="KW-0560">Oxidoreductase</keyword>
<dbReference type="GO" id="GO:0071949">
    <property type="term" value="F:FAD binding"/>
    <property type="evidence" value="ECO:0007669"/>
    <property type="project" value="InterPro"/>
</dbReference>
<accession>A0A9P4MKP6</accession>
<evidence type="ECO:0000259" key="4">
    <source>
        <dbReference type="PROSITE" id="PS51387"/>
    </source>
</evidence>
<dbReference type="InterPro" id="IPR050432">
    <property type="entry name" value="FAD-linked_Oxidoreductases_BP"/>
</dbReference>
<dbReference type="Gene3D" id="3.30.465.10">
    <property type="match status" value="2"/>
</dbReference>
<evidence type="ECO:0000313" key="5">
    <source>
        <dbReference type="EMBL" id="KAF2196194.1"/>
    </source>
</evidence>
<name>A0A9P4MKP6_9PLEO</name>
<reference evidence="5" key="1">
    <citation type="journal article" date="2020" name="Stud. Mycol.">
        <title>101 Dothideomycetes genomes: a test case for predicting lifestyles and emergence of pathogens.</title>
        <authorList>
            <person name="Haridas S."/>
            <person name="Albert R."/>
            <person name="Binder M."/>
            <person name="Bloem J."/>
            <person name="Labutti K."/>
            <person name="Salamov A."/>
            <person name="Andreopoulos B."/>
            <person name="Baker S."/>
            <person name="Barry K."/>
            <person name="Bills G."/>
            <person name="Bluhm B."/>
            <person name="Cannon C."/>
            <person name="Castanera R."/>
            <person name="Culley D."/>
            <person name="Daum C."/>
            <person name="Ezra D."/>
            <person name="Gonzalez J."/>
            <person name="Henrissat B."/>
            <person name="Kuo A."/>
            <person name="Liang C."/>
            <person name="Lipzen A."/>
            <person name="Lutzoni F."/>
            <person name="Magnuson J."/>
            <person name="Mondo S."/>
            <person name="Nolan M."/>
            <person name="Ohm R."/>
            <person name="Pangilinan J."/>
            <person name="Park H.-J."/>
            <person name="Ramirez L."/>
            <person name="Alfaro M."/>
            <person name="Sun H."/>
            <person name="Tritt A."/>
            <person name="Yoshinaga Y."/>
            <person name="Zwiers L.-H."/>
            <person name="Turgeon B."/>
            <person name="Goodwin S."/>
            <person name="Spatafora J."/>
            <person name="Crous P."/>
            <person name="Grigoriev I."/>
        </authorList>
    </citation>
    <scope>NUCLEOTIDE SEQUENCE</scope>
    <source>
        <strain evidence="5">ATCC 74209</strain>
    </source>
</reference>
<evidence type="ECO:0000256" key="3">
    <source>
        <dbReference type="SAM" id="SignalP"/>
    </source>
</evidence>
<keyword evidence="3" id="KW-0732">Signal</keyword>
<dbReference type="PANTHER" id="PTHR13878">
    <property type="entry name" value="GULONOLACTONE OXIDASE"/>
    <property type="match status" value="1"/>
</dbReference>
<dbReference type="AlphaFoldDB" id="A0A9P4MKP6"/>
<feature type="domain" description="FAD-binding PCMH-type" evidence="4">
    <location>
        <begin position="136"/>
        <end position="317"/>
    </location>
</feature>
<evidence type="ECO:0000256" key="2">
    <source>
        <dbReference type="ARBA" id="ARBA00023002"/>
    </source>
</evidence>
<dbReference type="InterPro" id="IPR016166">
    <property type="entry name" value="FAD-bd_PCMH"/>
</dbReference>
<dbReference type="InterPro" id="IPR036318">
    <property type="entry name" value="FAD-bd_PCMH-like_sf"/>
</dbReference>
<dbReference type="PROSITE" id="PS51387">
    <property type="entry name" value="FAD_PCMH"/>
    <property type="match status" value="1"/>
</dbReference>
<feature type="chain" id="PRO_5040308563" evidence="3">
    <location>
        <begin position="18"/>
        <end position="589"/>
    </location>
</feature>
<dbReference type="Proteomes" id="UP000799536">
    <property type="component" value="Unassembled WGS sequence"/>
</dbReference>
<dbReference type="Pfam" id="PF01565">
    <property type="entry name" value="FAD_binding_4"/>
    <property type="match status" value="1"/>
</dbReference>
<feature type="signal peptide" evidence="3">
    <location>
        <begin position="1"/>
        <end position="17"/>
    </location>
</feature>
<dbReference type="GO" id="GO:0016491">
    <property type="term" value="F:oxidoreductase activity"/>
    <property type="evidence" value="ECO:0007669"/>
    <property type="project" value="UniProtKB-KW"/>
</dbReference>
<organism evidence="5 6">
    <name type="scientific">Delitschia confertaspora ATCC 74209</name>
    <dbReference type="NCBI Taxonomy" id="1513339"/>
    <lineage>
        <taxon>Eukaryota</taxon>
        <taxon>Fungi</taxon>
        <taxon>Dikarya</taxon>
        <taxon>Ascomycota</taxon>
        <taxon>Pezizomycotina</taxon>
        <taxon>Dothideomycetes</taxon>
        <taxon>Pleosporomycetidae</taxon>
        <taxon>Pleosporales</taxon>
        <taxon>Delitschiaceae</taxon>
        <taxon>Delitschia</taxon>
    </lineage>
</organism>
<keyword evidence="6" id="KW-1185">Reference proteome</keyword>
<comment type="similarity">
    <text evidence="1">Belongs to the oxygen-dependent FAD-linked oxidoreductase family.</text>
</comment>
<sequence>MGLSLLFVSLLAASVEASVGHGSWHRVSQEHQTFNFGVGNYSCKCYSSDNCWPLPNIWAKLNTTIGGNLLPVLPLGHQCFKSFENKTKYDAEACVAAQKNNLNASYVVSDPVQAMYMYWSNNTCDPSADQQHNECRIGYYPEYVITAKTKEHIQAGVNFAREHNLRLVIRNTGHDFLGRSIGRGSLAINTHSFRNIEFMEKYTGPGNWRGATVTVGAGVMFKDLYPKAFERKVVVVGGECLTVGFTGGYIQGGGQGPLSGIHGMAADNVLSFDVVTADGEFVTADATCNSDLFWALRGGGPSTFGVVTSMTVKTHPEIKTIGMTLTFTGRGDTFWNGIKDFYSMANTWANAGIYVWFSYFSGQMNIQPLVAPNITLTQFLELVNPFFAKLQEHNIIFKHTIYEFDSFYELYDQLFEKTHDAGGNQIIVGGRVFTQQDMEENLDDIVSALRFAVDSGAIYGGHILNPGHGVSLQDADVPVHPAWRKAASQDVFFLPLKNKLTLKDRREAEHKVTNIYGKRIREASPRSASYVNEGDANEPDWQNTYWGAEHYAKLLLIKKKWDPKGVFYAKLTPGTEAWEESDGKLCKML</sequence>
<dbReference type="EMBL" id="ML994449">
    <property type="protein sequence ID" value="KAF2196194.1"/>
    <property type="molecule type" value="Genomic_DNA"/>
</dbReference>
<dbReference type="Pfam" id="PF08031">
    <property type="entry name" value="BBE"/>
    <property type="match status" value="1"/>
</dbReference>
<dbReference type="InterPro" id="IPR006094">
    <property type="entry name" value="Oxid_FAD_bind_N"/>
</dbReference>
<dbReference type="PANTHER" id="PTHR13878:SF97">
    <property type="entry name" value="ISOAMYL ALCOHOL OXIDASE"/>
    <property type="match status" value="1"/>
</dbReference>
<comment type="caution">
    <text evidence="5">The sequence shown here is derived from an EMBL/GenBank/DDBJ whole genome shotgun (WGS) entry which is preliminary data.</text>
</comment>
<dbReference type="OrthoDB" id="9983560at2759"/>
<evidence type="ECO:0000313" key="6">
    <source>
        <dbReference type="Proteomes" id="UP000799536"/>
    </source>
</evidence>
<protein>
    <submittedName>
        <fullName evidence="5">FAD binding domain-containing protein</fullName>
    </submittedName>
</protein>
<proteinExistence type="inferred from homology"/>
<dbReference type="InterPro" id="IPR012951">
    <property type="entry name" value="BBE"/>
</dbReference>
<evidence type="ECO:0000256" key="1">
    <source>
        <dbReference type="ARBA" id="ARBA00005466"/>
    </source>
</evidence>
<dbReference type="SUPFAM" id="SSF56176">
    <property type="entry name" value="FAD-binding/transporter-associated domain-like"/>
    <property type="match status" value="1"/>
</dbReference>
<gene>
    <name evidence="5" type="ORF">GQ43DRAFT_476542</name>
</gene>
<dbReference type="InterPro" id="IPR016169">
    <property type="entry name" value="FAD-bd_PCMH_sub2"/>
</dbReference>